<feature type="region of interest" description="Disordered" evidence="5">
    <location>
        <begin position="91"/>
        <end position="185"/>
    </location>
</feature>
<dbReference type="GO" id="GO:0000124">
    <property type="term" value="C:SAGA complex"/>
    <property type="evidence" value="ECO:0007669"/>
    <property type="project" value="InterPro"/>
</dbReference>
<dbReference type="Proteomes" id="UP001153365">
    <property type="component" value="Unassembled WGS sequence"/>
</dbReference>
<dbReference type="InterPro" id="IPR010750">
    <property type="entry name" value="SGF29_tudor-like_dom"/>
</dbReference>
<dbReference type="InterPro" id="IPR037802">
    <property type="entry name" value="SGF29"/>
</dbReference>
<feature type="domain" description="SGF29 C-terminal" evidence="6">
    <location>
        <begin position="211"/>
        <end position="351"/>
    </location>
</feature>
<dbReference type="GO" id="GO:0005634">
    <property type="term" value="C:nucleus"/>
    <property type="evidence" value="ECO:0007669"/>
    <property type="project" value="UniProtKB-SubCell"/>
</dbReference>
<evidence type="ECO:0000256" key="2">
    <source>
        <dbReference type="ARBA" id="ARBA00023015"/>
    </source>
</evidence>
<comment type="caution">
    <text evidence="7">The sequence shown here is derived from an EMBL/GenBank/DDBJ whole genome shotgun (WGS) entry which is preliminary data.</text>
</comment>
<sequence>MRRRNPISHHLPSNHSGEAVSIWRDLHQRLNQLAKVQGRSEVNSTHLPIQSTVSESEINQIESLWQDVTEEDAILDVCLERLGILIALREAPPDPPLQGRLAKKRRLEPSNGSGNLSAETGGSPVPPNSLSSNTCNTQNTDSQGVQSPESRNSSPAPASSTQAHVRPVGSRLGTPLSDSGLGGTIKREQHQLTVTPARAVFRMDRRVTHRDQLPLQPGRLVAFKRPKKPSDSLGMEEWIMAKVVKCISGDKNRYEVQDVDDETRSGKLNSWNTTLKSVIPLPVREIPESYPLVTLAPGTAVLGLYPETTSFYRGTVKSGPTEKGRKYKVFFEDDEETGAVGVVMEHVVPIV</sequence>
<feature type="compositionally biased region" description="Polar residues" evidence="5">
    <location>
        <begin position="128"/>
        <end position="163"/>
    </location>
</feature>
<evidence type="ECO:0000256" key="4">
    <source>
        <dbReference type="ARBA" id="ARBA00023242"/>
    </source>
</evidence>
<protein>
    <submittedName>
        <fullName evidence="7">SGF29 tudor-like domain-domain-containing protein</fullName>
    </submittedName>
</protein>
<organism evidence="7 8">
    <name type="scientific">Phakopsora pachyrhizi</name>
    <name type="common">Asian soybean rust disease fungus</name>
    <dbReference type="NCBI Taxonomy" id="170000"/>
    <lineage>
        <taxon>Eukaryota</taxon>
        <taxon>Fungi</taxon>
        <taxon>Dikarya</taxon>
        <taxon>Basidiomycota</taxon>
        <taxon>Pucciniomycotina</taxon>
        <taxon>Pucciniomycetes</taxon>
        <taxon>Pucciniales</taxon>
        <taxon>Phakopsoraceae</taxon>
        <taxon>Phakopsora</taxon>
    </lineage>
</organism>
<proteinExistence type="predicted"/>
<gene>
    <name evidence="7" type="ORF">PPACK8108_LOCUS10267</name>
</gene>
<dbReference type="PANTHER" id="PTHR21539:SF0">
    <property type="entry name" value="SAGA-ASSOCIATED FACTOR 29"/>
    <property type="match status" value="1"/>
</dbReference>
<dbReference type="AlphaFoldDB" id="A0AAV0B1I9"/>
<dbReference type="InterPro" id="IPR047287">
    <property type="entry name" value="Tudor_SGF29_rpt2"/>
</dbReference>
<comment type="subcellular location">
    <subcellularLocation>
        <location evidence="1">Nucleus</location>
    </subcellularLocation>
</comment>
<dbReference type="PROSITE" id="PS51518">
    <property type="entry name" value="SGF29_C"/>
    <property type="match status" value="1"/>
</dbReference>
<keyword evidence="3" id="KW-0804">Transcription</keyword>
<reference evidence="7" key="1">
    <citation type="submission" date="2022-06" db="EMBL/GenBank/DDBJ databases">
        <authorList>
            <consortium name="SYNGENTA / RWTH Aachen University"/>
        </authorList>
    </citation>
    <scope>NUCLEOTIDE SEQUENCE</scope>
</reference>
<evidence type="ECO:0000313" key="7">
    <source>
        <dbReference type="EMBL" id="CAH7675284.1"/>
    </source>
</evidence>
<evidence type="ECO:0000313" key="8">
    <source>
        <dbReference type="Proteomes" id="UP001153365"/>
    </source>
</evidence>
<evidence type="ECO:0000256" key="5">
    <source>
        <dbReference type="SAM" id="MobiDB-lite"/>
    </source>
</evidence>
<dbReference type="Pfam" id="PF07039">
    <property type="entry name" value="SGF29_Tudor"/>
    <property type="match status" value="1"/>
</dbReference>
<dbReference type="CDD" id="cd20393">
    <property type="entry name" value="Tudor_SGF29_rpt1"/>
    <property type="match status" value="1"/>
</dbReference>
<evidence type="ECO:0000256" key="3">
    <source>
        <dbReference type="ARBA" id="ARBA00023163"/>
    </source>
</evidence>
<dbReference type="PANTHER" id="PTHR21539">
    <property type="entry name" value="SAGA-ASSOCIATED FACTOR 29"/>
    <property type="match status" value="1"/>
</dbReference>
<accession>A0AAV0B1I9</accession>
<dbReference type="EMBL" id="CALTRL010002290">
    <property type="protein sequence ID" value="CAH7675284.1"/>
    <property type="molecule type" value="Genomic_DNA"/>
</dbReference>
<keyword evidence="8" id="KW-1185">Reference proteome</keyword>
<evidence type="ECO:0000256" key="1">
    <source>
        <dbReference type="ARBA" id="ARBA00004123"/>
    </source>
</evidence>
<dbReference type="CDD" id="cd20394">
    <property type="entry name" value="Tudor_SGF29_rpt2"/>
    <property type="match status" value="1"/>
</dbReference>
<dbReference type="Gene3D" id="2.30.30.140">
    <property type="match status" value="2"/>
</dbReference>
<keyword evidence="2" id="KW-0805">Transcription regulation</keyword>
<evidence type="ECO:0000259" key="6">
    <source>
        <dbReference type="PROSITE" id="PS51518"/>
    </source>
</evidence>
<feature type="compositionally biased region" description="Polar residues" evidence="5">
    <location>
        <begin position="110"/>
        <end position="120"/>
    </location>
</feature>
<dbReference type="InterPro" id="IPR047288">
    <property type="entry name" value="Tudor_SGF29_rpt1"/>
</dbReference>
<name>A0AAV0B1I9_PHAPC</name>
<keyword evidence="4" id="KW-0539">Nucleus</keyword>